<reference evidence="1 2" key="1">
    <citation type="journal article" date="2014" name="PLoS ONE">
        <title>De novo Genome Assembly of the Fungal Plant Pathogen Pyrenophora semeniperda.</title>
        <authorList>
            <person name="Soliai M.M."/>
            <person name="Meyer S.E."/>
            <person name="Udall J.A."/>
            <person name="Elzinga D.E."/>
            <person name="Hermansen R.A."/>
            <person name="Bodily P.M."/>
            <person name="Hart A.A."/>
            <person name="Coleman C.E."/>
        </authorList>
    </citation>
    <scope>NUCLEOTIDE SEQUENCE [LARGE SCALE GENOMIC DNA]</scope>
    <source>
        <strain evidence="1 2">CCB06</strain>
        <tissue evidence="1">Mycelium</tissue>
    </source>
</reference>
<keyword evidence="2" id="KW-1185">Reference proteome</keyword>
<accession>A0A3M7M450</accession>
<protein>
    <submittedName>
        <fullName evidence="1">Uncharacterized protein</fullName>
    </submittedName>
</protein>
<dbReference type="EMBL" id="KE747818">
    <property type="protein sequence ID" value="RMZ69277.1"/>
    <property type="molecule type" value="Genomic_DNA"/>
</dbReference>
<gene>
    <name evidence="1" type="ORF">GMOD_00006012</name>
</gene>
<evidence type="ECO:0000313" key="1">
    <source>
        <dbReference type="EMBL" id="RMZ69277.1"/>
    </source>
</evidence>
<proteinExistence type="predicted"/>
<organism evidence="1 2">
    <name type="scientific">Pyrenophora seminiperda CCB06</name>
    <dbReference type="NCBI Taxonomy" id="1302712"/>
    <lineage>
        <taxon>Eukaryota</taxon>
        <taxon>Fungi</taxon>
        <taxon>Dikarya</taxon>
        <taxon>Ascomycota</taxon>
        <taxon>Pezizomycotina</taxon>
        <taxon>Dothideomycetes</taxon>
        <taxon>Pleosporomycetidae</taxon>
        <taxon>Pleosporales</taxon>
        <taxon>Pleosporineae</taxon>
        <taxon>Pleosporaceae</taxon>
        <taxon>Pyrenophora</taxon>
    </lineage>
</organism>
<name>A0A3M7M450_9PLEO</name>
<evidence type="ECO:0000313" key="2">
    <source>
        <dbReference type="Proteomes" id="UP000265663"/>
    </source>
</evidence>
<sequence>MLTASVGPQQVKRTFFFFRSRIIIGGRDAARLVSANFGRSLHARRARAARRYGNAVPHPDGSFSHATLQPRNTMSLFLIYWYYVRRPVIPTYRPKCFHKKCIRLRVRSANSFTNRLAKCASIVPTNTVYIHSM</sequence>
<dbReference type="Proteomes" id="UP000265663">
    <property type="component" value="Unassembled WGS sequence"/>
</dbReference>
<dbReference type="AlphaFoldDB" id="A0A3M7M450"/>